<reference evidence="3" key="1">
    <citation type="submission" date="2019-07" db="EMBL/GenBank/DDBJ databases">
        <authorList>
            <person name="Palmer J.M."/>
        </authorList>
    </citation>
    <scope>NUCLEOTIDE SEQUENCE</scope>
    <source>
        <strain evidence="3">PC9</strain>
    </source>
</reference>
<comment type="caution">
    <text evidence="3">The sequence shown here is derived from an EMBL/GenBank/DDBJ whole genome shotgun (WGS) entry which is preliminary data.</text>
</comment>
<feature type="compositionally biased region" description="Basic and acidic residues" evidence="1">
    <location>
        <begin position="257"/>
        <end position="268"/>
    </location>
</feature>
<feature type="region of interest" description="Disordered" evidence="1">
    <location>
        <begin position="359"/>
        <end position="466"/>
    </location>
</feature>
<dbReference type="InterPro" id="IPR045341">
    <property type="entry name" value="DUF6532"/>
</dbReference>
<proteinExistence type="predicted"/>
<dbReference type="RefSeq" id="XP_036627902.1">
    <property type="nucleotide sequence ID" value="XM_036780519.1"/>
</dbReference>
<evidence type="ECO:0000313" key="3">
    <source>
        <dbReference type="EMBL" id="KAF7422870.1"/>
    </source>
</evidence>
<feature type="domain" description="DUF6532" evidence="2">
    <location>
        <begin position="515"/>
        <end position="657"/>
    </location>
</feature>
<dbReference type="Proteomes" id="UP000623687">
    <property type="component" value="Unassembled WGS sequence"/>
</dbReference>
<dbReference type="AlphaFoldDB" id="A0A8H6ZKZ6"/>
<sequence>MPPKTRAKNVDVHPGDAVPKQRRRSKAEIQEAAEAEKLSKKQAEVKTRKKLTKVAQAEAAILRNKEADEASEPRVRPRRQPLKRSHALLDVTQPESDKENHGISSDGESKSSFVPEGFMDPSSDFEVPVAQPRAKPTTKSKKKKGVSIRAEIELLRHHGLLAIDEAQEAEEEVMVMEEEPQMPIPPKVNLRRAWETRGASVNTIEEAMMPPAKRVKTGTKFPGEKAAEIQSFDVNKAPKVPKGKGRERAVTFSDNAEPEHALEPETPHPRPTKPHSRAPDNLFTPGPGPAPHRKATFIPDSPLTPEEASPVKFGGIADHKDGSDDEEQIAAKLSPVKAGRRVTSTAIVAIQPAKLLKEVQPSKPSVKKTKTPTDIERPHAAPPSPSRAVPHAHSSSHSVEAFDADSDDGILNARPVQFRSRAEPTVGHGERSERSSQHESVPTKVSCAPSTVPSRPPSTRATNKDLPAGVDQATFRRVYIETVIKYAARLTNPWENASALHIKIYQAVWNTVFPEVPHTFSLNHTDDKVLSLITQRTYEWRTRLAGEAINAVLQLENSDAEFKDLEYRKAWVTWALKPKYWGFTFAVADSENPNDWEGSFESDIVAKTFAAHFKFINRAITVKSLPHLTLVPPGGALALSLVAVERALELWSQDVLSPSPNGTQVTLPMFDSATWATKTAGWTQSFLKLSLESWGDIIETAQSFTSAACKPPVKDKVMLAEPLDARASFVPRPRRK</sequence>
<feature type="compositionally biased region" description="Basic and acidic residues" evidence="1">
    <location>
        <begin position="63"/>
        <end position="75"/>
    </location>
</feature>
<protein>
    <recommendedName>
        <fullName evidence="2">DUF6532 domain-containing protein</fullName>
    </recommendedName>
</protein>
<keyword evidence="4" id="KW-1185">Reference proteome</keyword>
<feature type="region of interest" description="Disordered" evidence="1">
    <location>
        <begin position="237"/>
        <end position="310"/>
    </location>
</feature>
<name>A0A8H6ZKZ6_PLEOS</name>
<dbReference type="VEuPathDB" id="FungiDB:PC9H_011034"/>
<dbReference type="GeneID" id="59380852"/>
<evidence type="ECO:0000259" key="2">
    <source>
        <dbReference type="Pfam" id="PF20149"/>
    </source>
</evidence>
<feature type="compositionally biased region" description="Basic and acidic residues" evidence="1">
    <location>
        <begin position="26"/>
        <end position="46"/>
    </location>
</feature>
<dbReference type="EMBL" id="JACETU010000008">
    <property type="protein sequence ID" value="KAF7422870.1"/>
    <property type="molecule type" value="Genomic_DNA"/>
</dbReference>
<feature type="compositionally biased region" description="Low complexity" evidence="1">
    <location>
        <begin position="386"/>
        <end position="401"/>
    </location>
</feature>
<feature type="compositionally biased region" description="Basic and acidic residues" evidence="1">
    <location>
        <begin position="428"/>
        <end position="437"/>
    </location>
</feature>
<gene>
    <name evidence="3" type="ORF">PC9H_011034</name>
</gene>
<feature type="compositionally biased region" description="Low complexity" evidence="1">
    <location>
        <begin position="448"/>
        <end position="461"/>
    </location>
</feature>
<dbReference type="OrthoDB" id="2755811at2759"/>
<feature type="compositionally biased region" description="Basic residues" evidence="1">
    <location>
        <begin position="76"/>
        <end position="86"/>
    </location>
</feature>
<feature type="region of interest" description="Disordered" evidence="1">
    <location>
        <begin position="1"/>
        <end position="144"/>
    </location>
</feature>
<organism evidence="3 4">
    <name type="scientific">Pleurotus ostreatus</name>
    <name type="common">Oyster mushroom</name>
    <name type="synonym">White-rot fungus</name>
    <dbReference type="NCBI Taxonomy" id="5322"/>
    <lineage>
        <taxon>Eukaryota</taxon>
        <taxon>Fungi</taxon>
        <taxon>Dikarya</taxon>
        <taxon>Basidiomycota</taxon>
        <taxon>Agaricomycotina</taxon>
        <taxon>Agaricomycetes</taxon>
        <taxon>Agaricomycetidae</taxon>
        <taxon>Agaricales</taxon>
        <taxon>Pleurotineae</taxon>
        <taxon>Pleurotaceae</taxon>
        <taxon>Pleurotus</taxon>
    </lineage>
</organism>
<dbReference type="Pfam" id="PF20149">
    <property type="entry name" value="DUF6532"/>
    <property type="match status" value="1"/>
</dbReference>
<accession>A0A8H6ZKZ6</accession>
<evidence type="ECO:0000256" key="1">
    <source>
        <dbReference type="SAM" id="MobiDB-lite"/>
    </source>
</evidence>
<evidence type="ECO:0000313" key="4">
    <source>
        <dbReference type="Proteomes" id="UP000623687"/>
    </source>
</evidence>